<evidence type="ECO:0000313" key="3">
    <source>
        <dbReference type="Proteomes" id="UP000766570"/>
    </source>
</evidence>
<gene>
    <name evidence="2" type="ORF">JOF46_001708</name>
</gene>
<sequence>MLDSGQARSRHLLLITTLVTGLTKQFTVLLLGHTLAALLNNRAHNGSSQTDSIADYYFFGTKAPE</sequence>
<proteinExistence type="predicted"/>
<name>A0ABS4WCN5_9MICC</name>
<keyword evidence="3" id="KW-1185">Reference proteome</keyword>
<keyword evidence="1" id="KW-1133">Transmembrane helix</keyword>
<dbReference type="EMBL" id="JAGIOE010000001">
    <property type="protein sequence ID" value="MBP2373796.1"/>
    <property type="molecule type" value="Genomic_DNA"/>
</dbReference>
<organism evidence="2 3">
    <name type="scientific">Paeniglutamicibacter psychrophenolicus</name>
    <dbReference type="NCBI Taxonomy" id="257454"/>
    <lineage>
        <taxon>Bacteria</taxon>
        <taxon>Bacillati</taxon>
        <taxon>Actinomycetota</taxon>
        <taxon>Actinomycetes</taxon>
        <taxon>Micrococcales</taxon>
        <taxon>Micrococcaceae</taxon>
        <taxon>Paeniglutamicibacter</taxon>
    </lineage>
</organism>
<comment type="caution">
    <text evidence="2">The sequence shown here is derived from an EMBL/GenBank/DDBJ whole genome shotgun (WGS) entry which is preliminary data.</text>
</comment>
<reference evidence="2 3" key="1">
    <citation type="submission" date="2021-03" db="EMBL/GenBank/DDBJ databases">
        <title>Sequencing the genomes of 1000 actinobacteria strains.</title>
        <authorList>
            <person name="Klenk H.-P."/>
        </authorList>
    </citation>
    <scope>NUCLEOTIDE SEQUENCE [LARGE SCALE GENOMIC DNA]</scope>
    <source>
        <strain evidence="2 3">DSM 15454</strain>
    </source>
</reference>
<keyword evidence="1" id="KW-0812">Transmembrane</keyword>
<dbReference type="Proteomes" id="UP000766570">
    <property type="component" value="Unassembled WGS sequence"/>
</dbReference>
<keyword evidence="1" id="KW-0472">Membrane</keyword>
<evidence type="ECO:0000313" key="2">
    <source>
        <dbReference type="EMBL" id="MBP2373796.1"/>
    </source>
</evidence>
<feature type="transmembrane region" description="Helical" evidence="1">
    <location>
        <begin position="12"/>
        <end position="39"/>
    </location>
</feature>
<protein>
    <submittedName>
        <fullName evidence="2">Uncharacterized protein</fullName>
    </submittedName>
</protein>
<evidence type="ECO:0000256" key="1">
    <source>
        <dbReference type="SAM" id="Phobius"/>
    </source>
</evidence>
<accession>A0ABS4WCN5</accession>